<keyword evidence="7" id="KW-1185">Reference proteome</keyword>
<feature type="coiled-coil region" evidence="3">
    <location>
        <begin position="169"/>
        <end position="203"/>
    </location>
</feature>
<feature type="domain" description="Response regulatory" evidence="5">
    <location>
        <begin position="247"/>
        <end position="365"/>
    </location>
</feature>
<evidence type="ECO:0000256" key="1">
    <source>
        <dbReference type="ARBA" id="ARBA00022553"/>
    </source>
</evidence>
<keyword evidence="3" id="KW-0175">Coiled coil</keyword>
<organism evidence="6 7">
    <name type="scientific">Streptomyces syringium</name>
    <dbReference type="NCBI Taxonomy" id="76729"/>
    <lineage>
        <taxon>Bacteria</taxon>
        <taxon>Bacillati</taxon>
        <taxon>Actinomycetota</taxon>
        <taxon>Actinomycetes</taxon>
        <taxon>Kitasatosporales</taxon>
        <taxon>Streptomycetaceae</taxon>
        <taxon>Streptomyces</taxon>
    </lineage>
</organism>
<evidence type="ECO:0000256" key="2">
    <source>
        <dbReference type="PROSITE-ProRule" id="PRU00169"/>
    </source>
</evidence>
<keyword evidence="1 2" id="KW-0597">Phosphoprotein</keyword>
<feature type="region of interest" description="Disordered" evidence="4">
    <location>
        <begin position="215"/>
        <end position="243"/>
    </location>
</feature>
<evidence type="ECO:0000313" key="6">
    <source>
        <dbReference type="EMBL" id="MBP2401278.1"/>
    </source>
</evidence>
<dbReference type="Pfam" id="PF00072">
    <property type="entry name" value="Response_reg"/>
    <property type="match status" value="1"/>
</dbReference>
<dbReference type="InterPro" id="IPR050595">
    <property type="entry name" value="Bact_response_regulator"/>
</dbReference>
<dbReference type="InterPro" id="IPR011006">
    <property type="entry name" value="CheY-like_superfamily"/>
</dbReference>
<evidence type="ECO:0000256" key="3">
    <source>
        <dbReference type="SAM" id="Coils"/>
    </source>
</evidence>
<protein>
    <submittedName>
        <fullName evidence="6">CheY-like chemotaxis protein/uncharacterized coiled-coil protein SlyX</fullName>
    </submittedName>
</protein>
<name>A0ABS4Y003_9ACTN</name>
<dbReference type="InterPro" id="IPR001789">
    <property type="entry name" value="Sig_transdc_resp-reg_receiver"/>
</dbReference>
<gene>
    <name evidence="6" type="ORF">JO379_000747</name>
</gene>
<accession>A0ABS4Y003</accession>
<dbReference type="PANTHER" id="PTHR44591">
    <property type="entry name" value="STRESS RESPONSE REGULATOR PROTEIN 1"/>
    <property type="match status" value="1"/>
</dbReference>
<evidence type="ECO:0000256" key="4">
    <source>
        <dbReference type="SAM" id="MobiDB-lite"/>
    </source>
</evidence>
<feature type="modified residue" description="4-aspartylphosphate" evidence="2">
    <location>
        <position position="297"/>
    </location>
</feature>
<dbReference type="EMBL" id="JAGIOH010000001">
    <property type="protein sequence ID" value="MBP2401278.1"/>
    <property type="molecule type" value="Genomic_DNA"/>
</dbReference>
<dbReference type="GeneID" id="91567622"/>
<evidence type="ECO:0000259" key="5">
    <source>
        <dbReference type="PROSITE" id="PS50110"/>
    </source>
</evidence>
<evidence type="ECO:0000313" key="7">
    <source>
        <dbReference type="Proteomes" id="UP001519291"/>
    </source>
</evidence>
<sequence length="383" mass="43419">MGELRPLADGLTEECRIFAQTLRELFSGLKVSVRRYAARRFRDAGTISRYLSGTRIPPWEFVLDLFADLAESRGTAVTPAAIERVRELHRAAVRTSGSPAHAMELLEHQLADADRESRRSTVQEDVLGDALLDRQHRIADLEVRLSQLEGAWAAERTRADELEMNVPDREELVQERDKLRQDVQRLTEELEDVRRRGLLAEERCLLLERQLAMVEAQQPPPAREDRHPPDGPAPVTPSASYPGPRPKILIVDDQHNNLLAMTAALSTLDQELVAASCGQEALKALLDHDDFAVILLDVQMPEMDGYETAAQIKRRARNRDIPIIFVTAMGIDAEHSSRGYAAGAVDYIAKPFDPWALRAKVSVFTEIFLERRRYHRREYAREH</sequence>
<dbReference type="RefSeq" id="WP_209513848.1">
    <property type="nucleotide sequence ID" value="NZ_JAGIOH010000001.1"/>
</dbReference>
<dbReference type="Gene3D" id="3.40.50.2300">
    <property type="match status" value="1"/>
</dbReference>
<dbReference type="SMART" id="SM00448">
    <property type="entry name" value="REC"/>
    <property type="match status" value="1"/>
</dbReference>
<comment type="caution">
    <text evidence="6">The sequence shown here is derived from an EMBL/GenBank/DDBJ whole genome shotgun (WGS) entry which is preliminary data.</text>
</comment>
<dbReference type="PROSITE" id="PS50110">
    <property type="entry name" value="RESPONSE_REGULATORY"/>
    <property type="match status" value="1"/>
</dbReference>
<dbReference type="PANTHER" id="PTHR44591:SF3">
    <property type="entry name" value="RESPONSE REGULATORY DOMAIN-CONTAINING PROTEIN"/>
    <property type="match status" value="1"/>
</dbReference>
<dbReference type="Proteomes" id="UP001519291">
    <property type="component" value="Unassembled WGS sequence"/>
</dbReference>
<proteinExistence type="predicted"/>
<dbReference type="SUPFAM" id="SSF52172">
    <property type="entry name" value="CheY-like"/>
    <property type="match status" value="1"/>
</dbReference>
<reference evidence="6 7" key="1">
    <citation type="submission" date="2021-03" db="EMBL/GenBank/DDBJ databases">
        <title>Sequencing the genomes of 1000 actinobacteria strains.</title>
        <authorList>
            <person name="Klenk H.-P."/>
        </authorList>
    </citation>
    <scope>NUCLEOTIDE SEQUENCE [LARGE SCALE GENOMIC DNA]</scope>
    <source>
        <strain evidence="6 7">DSM 41480</strain>
    </source>
</reference>